<dbReference type="SUPFAM" id="SSF56349">
    <property type="entry name" value="DNA breaking-rejoining enzymes"/>
    <property type="match status" value="1"/>
</dbReference>
<dbReference type="PROSITE" id="PS51898">
    <property type="entry name" value="TYR_RECOMBINASE"/>
    <property type="match status" value="1"/>
</dbReference>
<dbReference type="GO" id="GO:0003677">
    <property type="term" value="F:DNA binding"/>
    <property type="evidence" value="ECO:0007669"/>
    <property type="project" value="InterPro"/>
</dbReference>
<proteinExistence type="predicted"/>
<reference evidence="3" key="2">
    <citation type="submission" date="2021-04" db="EMBL/GenBank/DDBJ databases">
        <authorList>
            <person name="Gilroy R."/>
        </authorList>
    </citation>
    <scope>NUCLEOTIDE SEQUENCE</scope>
    <source>
        <strain evidence="3">CHK178-16964</strain>
    </source>
</reference>
<dbReference type="Gene3D" id="1.10.443.10">
    <property type="entry name" value="Intergrase catalytic core"/>
    <property type="match status" value="1"/>
</dbReference>
<organism evidence="3 4">
    <name type="scientific">Candidatus Lachnoclostridium stercoravium</name>
    <dbReference type="NCBI Taxonomy" id="2838633"/>
    <lineage>
        <taxon>Bacteria</taxon>
        <taxon>Bacillati</taxon>
        <taxon>Bacillota</taxon>
        <taxon>Clostridia</taxon>
        <taxon>Lachnospirales</taxon>
        <taxon>Lachnospiraceae</taxon>
    </lineage>
</organism>
<name>A0A9D2HJT7_9FIRM</name>
<dbReference type="InterPro" id="IPR013762">
    <property type="entry name" value="Integrase-like_cat_sf"/>
</dbReference>
<evidence type="ECO:0000313" key="3">
    <source>
        <dbReference type="EMBL" id="HJA71613.1"/>
    </source>
</evidence>
<dbReference type="EMBL" id="DWZA01000074">
    <property type="protein sequence ID" value="HJA71613.1"/>
    <property type="molecule type" value="Genomic_DNA"/>
</dbReference>
<feature type="non-terminal residue" evidence="3">
    <location>
        <position position="324"/>
    </location>
</feature>
<gene>
    <name evidence="3" type="ORF">IAA07_08580</name>
</gene>
<reference evidence="3" key="1">
    <citation type="journal article" date="2021" name="PeerJ">
        <title>Extensive microbial diversity within the chicken gut microbiome revealed by metagenomics and culture.</title>
        <authorList>
            <person name="Gilroy R."/>
            <person name="Ravi A."/>
            <person name="Getino M."/>
            <person name="Pursley I."/>
            <person name="Horton D.L."/>
            <person name="Alikhan N.F."/>
            <person name="Baker D."/>
            <person name="Gharbi K."/>
            <person name="Hall N."/>
            <person name="Watson M."/>
            <person name="Adriaenssens E.M."/>
            <person name="Foster-Nyarko E."/>
            <person name="Jarju S."/>
            <person name="Secka A."/>
            <person name="Antonio M."/>
            <person name="Oren A."/>
            <person name="Chaudhuri R.R."/>
            <person name="La Ragione R."/>
            <person name="Hildebrand F."/>
            <person name="Pallen M.J."/>
        </authorList>
    </citation>
    <scope>NUCLEOTIDE SEQUENCE</scope>
    <source>
        <strain evidence="3">CHK178-16964</strain>
    </source>
</reference>
<feature type="domain" description="Tyr recombinase" evidence="2">
    <location>
        <begin position="214"/>
        <end position="324"/>
    </location>
</feature>
<dbReference type="Proteomes" id="UP000823900">
    <property type="component" value="Unassembled WGS sequence"/>
</dbReference>
<evidence type="ECO:0000313" key="4">
    <source>
        <dbReference type="Proteomes" id="UP000823900"/>
    </source>
</evidence>
<dbReference type="GO" id="GO:0015074">
    <property type="term" value="P:DNA integration"/>
    <property type="evidence" value="ECO:0007669"/>
    <property type="project" value="InterPro"/>
</dbReference>
<dbReference type="InterPro" id="IPR011010">
    <property type="entry name" value="DNA_brk_join_enz"/>
</dbReference>
<dbReference type="GO" id="GO:0006310">
    <property type="term" value="P:DNA recombination"/>
    <property type="evidence" value="ECO:0007669"/>
    <property type="project" value="UniProtKB-KW"/>
</dbReference>
<dbReference type="AlphaFoldDB" id="A0A9D2HJT7"/>
<evidence type="ECO:0000259" key="2">
    <source>
        <dbReference type="PROSITE" id="PS51898"/>
    </source>
</evidence>
<sequence>MMKTKDLPEITSALYEKLKADGYSATVLDNTRWILGHFENYCRKNGIPEITVPVAAVFVQDCFGFDYYNLTARMQSVLRRPLMILIEFEESGNHLKTHQKGSTTEIPLIYRELFLEYRDVINTTSLSQNSKERKLWIFAKYFGYLEQKGILKTTDIPFQAAHEYINSLTSFAPATIRCIKTVLREIYDWMFSRSYTPYSGRQIFPMIRKDPRNKLLSYYSKEEIGQILSCIDTETPSGKCAYSMICLLAYLGMRAGDMIRLKFSDINWETGTIHYQQQKTGNPLSLPLTDEVKYPLLDYIKNGRHESADPEYIFVTMYAPYTKF</sequence>
<dbReference type="Pfam" id="PF00589">
    <property type="entry name" value="Phage_integrase"/>
    <property type="match status" value="1"/>
</dbReference>
<accession>A0A9D2HJT7</accession>
<dbReference type="InterPro" id="IPR002104">
    <property type="entry name" value="Integrase_catalytic"/>
</dbReference>
<comment type="caution">
    <text evidence="3">The sequence shown here is derived from an EMBL/GenBank/DDBJ whole genome shotgun (WGS) entry which is preliminary data.</text>
</comment>
<keyword evidence="1" id="KW-0233">DNA recombination</keyword>
<protein>
    <submittedName>
        <fullName evidence="3">Tyrosine-type recombinase/integrase</fullName>
    </submittedName>
</protein>
<evidence type="ECO:0000256" key="1">
    <source>
        <dbReference type="ARBA" id="ARBA00023172"/>
    </source>
</evidence>